<dbReference type="SUPFAM" id="SSF51971">
    <property type="entry name" value="Nucleotide-binding domain"/>
    <property type="match status" value="1"/>
</dbReference>
<dbReference type="Pfam" id="PF01266">
    <property type="entry name" value="DAO"/>
    <property type="match status" value="1"/>
</dbReference>
<dbReference type="GO" id="GO:0003884">
    <property type="term" value="F:D-amino-acid oxidase activity"/>
    <property type="evidence" value="ECO:0007669"/>
    <property type="project" value="UniProtKB-EC"/>
</dbReference>
<dbReference type="GO" id="GO:0071949">
    <property type="term" value="F:FAD binding"/>
    <property type="evidence" value="ECO:0007669"/>
    <property type="project" value="InterPro"/>
</dbReference>
<dbReference type="EMBL" id="QUSW01000003">
    <property type="protein sequence ID" value="RQP24379.1"/>
    <property type="molecule type" value="Genomic_DNA"/>
</dbReference>
<dbReference type="RefSeq" id="WP_124540907.1">
    <property type="nucleotide sequence ID" value="NZ_QUSW01000003.1"/>
</dbReference>
<name>A0A3N7JTW4_9BURK</name>
<dbReference type="Gene3D" id="3.40.50.720">
    <property type="entry name" value="NAD(P)-binding Rossmann-like Domain"/>
    <property type="match status" value="2"/>
</dbReference>
<reference evidence="11 12" key="1">
    <citation type="submission" date="2018-08" db="EMBL/GenBank/DDBJ databases">
        <authorList>
            <person name="Khan S.A."/>
            <person name="Jeon C.O."/>
            <person name="Chun B.H."/>
            <person name="Jeong S.E."/>
        </authorList>
    </citation>
    <scope>NUCLEOTIDE SEQUENCE [LARGE SCALE GENOMIC DNA]</scope>
    <source>
        <strain evidence="11 12">S-16</strain>
    </source>
</reference>
<protein>
    <recommendedName>
        <fullName evidence="7">D-amino-acid oxidase</fullName>
        <ecNumber evidence="6">1.4.3.3</ecNumber>
    </recommendedName>
</protein>
<sequence>MHRRSLLRGSAALCVTASLPAFGLEFAAPTALAPIRAQPDRIIDIAVATRPFRPQGPRIEAERLHGKAIVHNYGHGGSGWSLSWGSAKAALPLVLATREKHVAVIGCGAIGLTTARVLQRAGLKVRIYCKDRPPEVRSSAATGVWTPESRLCTVEHATPQFLQRWEAMARASFKVYQSLLGLPGEPVEWYDGYVLSDVPFDQPVPFAASEGEPEYPEIESIVRDLRPRSVTLEPSQHPFHVPHVRRFTQLAFNLPAYSRLLMEDFLREGGDIVGREFEHSRQLAGLRERTIVNATGYGARALFNDKSLVAVRGQTARLIPQPEAHYGLVYRGHNLVVVPRRDGILVQAQGEHDFGNEDVTPDRALTDEAVKRLAALFA</sequence>
<evidence type="ECO:0000256" key="5">
    <source>
        <dbReference type="ARBA" id="ARBA00023002"/>
    </source>
</evidence>
<dbReference type="PROSITE" id="PS00677">
    <property type="entry name" value="DAO"/>
    <property type="match status" value="1"/>
</dbReference>
<dbReference type="InterPro" id="IPR006076">
    <property type="entry name" value="FAD-dep_OxRdtase"/>
</dbReference>
<dbReference type="PANTHER" id="PTHR11530:SF11">
    <property type="entry name" value="D-ASPARTATE OXIDASE"/>
    <property type="match status" value="1"/>
</dbReference>
<evidence type="ECO:0000256" key="8">
    <source>
        <dbReference type="ARBA" id="ARBA00049547"/>
    </source>
</evidence>
<dbReference type="Proteomes" id="UP000267464">
    <property type="component" value="Unassembled WGS sequence"/>
</dbReference>
<dbReference type="Gene3D" id="3.30.9.10">
    <property type="entry name" value="D-Amino Acid Oxidase, subunit A, domain 2"/>
    <property type="match status" value="1"/>
</dbReference>
<proteinExistence type="inferred from homology"/>
<feature type="chain" id="PRO_5018050000" description="D-amino-acid oxidase" evidence="9">
    <location>
        <begin position="28"/>
        <end position="378"/>
    </location>
</feature>
<comment type="catalytic activity">
    <reaction evidence="8">
        <text>a D-alpha-amino acid + O2 + H2O = a 2-oxocarboxylate + H2O2 + NH4(+)</text>
        <dbReference type="Rhea" id="RHEA:21816"/>
        <dbReference type="ChEBI" id="CHEBI:15377"/>
        <dbReference type="ChEBI" id="CHEBI:15379"/>
        <dbReference type="ChEBI" id="CHEBI:16240"/>
        <dbReference type="ChEBI" id="CHEBI:28938"/>
        <dbReference type="ChEBI" id="CHEBI:35179"/>
        <dbReference type="ChEBI" id="CHEBI:59871"/>
        <dbReference type="EC" id="1.4.3.3"/>
    </reaction>
    <physiologicalReaction direction="left-to-right" evidence="8">
        <dbReference type="Rhea" id="RHEA:21817"/>
    </physiologicalReaction>
</comment>
<keyword evidence="3" id="KW-0285">Flavoprotein</keyword>
<evidence type="ECO:0000256" key="7">
    <source>
        <dbReference type="ARBA" id="ARBA00039751"/>
    </source>
</evidence>
<evidence type="ECO:0000313" key="12">
    <source>
        <dbReference type="Proteomes" id="UP000267464"/>
    </source>
</evidence>
<evidence type="ECO:0000256" key="3">
    <source>
        <dbReference type="ARBA" id="ARBA00022630"/>
    </source>
</evidence>
<comment type="cofactor">
    <cofactor evidence="1">
        <name>FAD</name>
        <dbReference type="ChEBI" id="CHEBI:57692"/>
    </cofactor>
</comment>
<evidence type="ECO:0000256" key="9">
    <source>
        <dbReference type="SAM" id="SignalP"/>
    </source>
</evidence>
<evidence type="ECO:0000256" key="1">
    <source>
        <dbReference type="ARBA" id="ARBA00001974"/>
    </source>
</evidence>
<keyword evidence="12" id="KW-1185">Reference proteome</keyword>
<evidence type="ECO:0000256" key="6">
    <source>
        <dbReference type="ARBA" id="ARBA00039101"/>
    </source>
</evidence>
<dbReference type="GO" id="GO:0019478">
    <property type="term" value="P:D-amino acid catabolic process"/>
    <property type="evidence" value="ECO:0007669"/>
    <property type="project" value="TreeGrafter"/>
</dbReference>
<feature type="signal peptide" evidence="9">
    <location>
        <begin position="1"/>
        <end position="27"/>
    </location>
</feature>
<dbReference type="PANTHER" id="PTHR11530">
    <property type="entry name" value="D-AMINO ACID OXIDASE"/>
    <property type="match status" value="1"/>
</dbReference>
<dbReference type="InterPro" id="IPR006181">
    <property type="entry name" value="D-amino_acid_oxidase_CS"/>
</dbReference>
<keyword evidence="9" id="KW-0732">Signal</keyword>
<gene>
    <name evidence="11" type="ORF">DZC73_13865</name>
</gene>
<reference evidence="11 12" key="2">
    <citation type="submission" date="2018-12" db="EMBL/GenBank/DDBJ databases">
        <title>Rhizobacter gummiphilus sp. nov., a rubber-degrading bacterium isolated from the soil of a botanical garden in Japan.</title>
        <authorList>
            <person name="Shunsuke S.S."/>
        </authorList>
    </citation>
    <scope>NUCLEOTIDE SEQUENCE [LARGE SCALE GENOMIC DNA]</scope>
    <source>
        <strain evidence="11 12">S-16</strain>
    </source>
</reference>
<dbReference type="InterPro" id="IPR006311">
    <property type="entry name" value="TAT_signal"/>
</dbReference>
<evidence type="ECO:0000256" key="2">
    <source>
        <dbReference type="ARBA" id="ARBA00006730"/>
    </source>
</evidence>
<dbReference type="OrthoDB" id="246701at2"/>
<accession>A0A3N7JTW4</accession>
<keyword evidence="5" id="KW-0560">Oxidoreductase</keyword>
<evidence type="ECO:0000256" key="4">
    <source>
        <dbReference type="ARBA" id="ARBA00022827"/>
    </source>
</evidence>
<dbReference type="InterPro" id="IPR023209">
    <property type="entry name" value="DAO"/>
</dbReference>
<dbReference type="AlphaFoldDB" id="A0A3N7JTW4"/>
<organism evidence="11 12">
    <name type="scientific">Piscinibacter terrae</name>
    <dbReference type="NCBI Taxonomy" id="2496871"/>
    <lineage>
        <taxon>Bacteria</taxon>
        <taxon>Pseudomonadati</taxon>
        <taxon>Pseudomonadota</taxon>
        <taxon>Betaproteobacteria</taxon>
        <taxon>Burkholderiales</taxon>
        <taxon>Sphaerotilaceae</taxon>
        <taxon>Piscinibacter</taxon>
    </lineage>
</organism>
<keyword evidence="4" id="KW-0274">FAD</keyword>
<dbReference type="GO" id="GO:0005737">
    <property type="term" value="C:cytoplasm"/>
    <property type="evidence" value="ECO:0007669"/>
    <property type="project" value="TreeGrafter"/>
</dbReference>
<feature type="domain" description="FAD dependent oxidoreductase" evidence="10">
    <location>
        <begin position="101"/>
        <end position="377"/>
    </location>
</feature>
<evidence type="ECO:0000313" key="11">
    <source>
        <dbReference type="EMBL" id="RQP24379.1"/>
    </source>
</evidence>
<comment type="similarity">
    <text evidence="2">Belongs to the DAMOX/DASOX family.</text>
</comment>
<dbReference type="PROSITE" id="PS51318">
    <property type="entry name" value="TAT"/>
    <property type="match status" value="1"/>
</dbReference>
<evidence type="ECO:0000259" key="10">
    <source>
        <dbReference type="Pfam" id="PF01266"/>
    </source>
</evidence>
<comment type="caution">
    <text evidence="11">The sequence shown here is derived from an EMBL/GenBank/DDBJ whole genome shotgun (WGS) entry which is preliminary data.</text>
</comment>
<dbReference type="EC" id="1.4.3.3" evidence="6"/>